<gene>
    <name evidence="1" type="ORF">C1I60_06505</name>
</gene>
<dbReference type="RefSeq" id="WP_137060981.1">
    <property type="nucleotide sequence ID" value="NZ_PNXQ01000005.1"/>
</dbReference>
<comment type="caution">
    <text evidence="1">The sequence shown here is derived from an EMBL/GenBank/DDBJ whole genome shotgun (WGS) entry which is preliminary data.</text>
</comment>
<reference evidence="1 2" key="1">
    <citation type="submission" date="2018-01" db="EMBL/GenBank/DDBJ databases">
        <title>Bacillales members from the olive rhizosphere are effective biological control agents against Verticillium dahliae.</title>
        <authorList>
            <person name="Gomez-Lama C."/>
            <person name="Legarda G."/>
            <person name="Ruano-Rosa D."/>
            <person name="Pizarro-Tobias P."/>
            <person name="Valverde-Corredor A."/>
            <person name="Niqui J.L."/>
            <person name="Trivino J.C."/>
            <person name="Roca A."/>
            <person name="Mercado-Blanco J."/>
        </authorList>
    </citation>
    <scope>NUCLEOTIDE SEQUENCE [LARGE SCALE GENOMIC DNA]</scope>
    <source>
        <strain evidence="1 2">PIC167</strain>
    </source>
</reference>
<accession>A0A4V5SR38</accession>
<evidence type="ECO:0000313" key="2">
    <source>
        <dbReference type="Proteomes" id="UP000308114"/>
    </source>
</evidence>
<proteinExistence type="predicted"/>
<name>A0A4V5SR38_9BACL</name>
<evidence type="ECO:0000313" key="1">
    <source>
        <dbReference type="EMBL" id="TKH46071.1"/>
    </source>
</evidence>
<dbReference type="AlphaFoldDB" id="A0A4V5SR38"/>
<protein>
    <submittedName>
        <fullName evidence="1">Uncharacterized protein</fullName>
    </submittedName>
</protein>
<dbReference type="EMBL" id="PNXQ01000005">
    <property type="protein sequence ID" value="TKH46071.1"/>
    <property type="molecule type" value="Genomic_DNA"/>
</dbReference>
<sequence length="103" mass="11851">MQSRFGLRDQENGSCRTFPPEKYRLSSADQQRIFPLAIFQDYFVLRSLITLPHDLGGGMSFYGLQQHFWDFRRFAEALGAALYSLNGKMSGFKRSDVCGQPYL</sequence>
<organism evidence="1 2">
    <name type="scientific">Paenibacillus terrae</name>
    <dbReference type="NCBI Taxonomy" id="159743"/>
    <lineage>
        <taxon>Bacteria</taxon>
        <taxon>Bacillati</taxon>
        <taxon>Bacillota</taxon>
        <taxon>Bacilli</taxon>
        <taxon>Bacillales</taxon>
        <taxon>Paenibacillaceae</taxon>
        <taxon>Paenibacillus</taxon>
    </lineage>
</organism>
<dbReference type="Proteomes" id="UP000308114">
    <property type="component" value="Unassembled WGS sequence"/>
</dbReference>